<organism evidence="2 3">
    <name type="scientific">Pseudomonas saudiphocaensis</name>
    <dbReference type="NCBI Taxonomy" id="1499686"/>
    <lineage>
        <taxon>Bacteria</taxon>
        <taxon>Pseudomonadati</taxon>
        <taxon>Pseudomonadota</taxon>
        <taxon>Gammaproteobacteria</taxon>
        <taxon>Pseudomonadales</taxon>
        <taxon>Pseudomonadaceae</taxon>
        <taxon>Pseudomonas</taxon>
    </lineage>
</organism>
<sequence>MNLLKAIVVGSIIFGSALSYAGDGYNRSIKFNEKFRADQKRIHGAESAEKKPDELKIKNTRQDQSITQNKKETKTD</sequence>
<reference evidence="2 3" key="1">
    <citation type="submission" date="2014-07" db="EMBL/GenBank/DDBJ databases">
        <authorList>
            <person name="Urmite Genomes Urmite Genomes"/>
        </authorList>
    </citation>
    <scope>NUCLEOTIDE SEQUENCE [LARGE SCALE GENOMIC DNA]</scope>
    <source>
        <strain evidence="2 3">20_BN</strain>
    </source>
</reference>
<evidence type="ECO:0000313" key="2">
    <source>
        <dbReference type="EMBL" id="CDZ94952.1"/>
    </source>
</evidence>
<gene>
    <name evidence="2" type="ORF">BN1079_02283</name>
</gene>
<dbReference type="EMBL" id="CCSF01000001">
    <property type="protein sequence ID" value="CDZ94952.1"/>
    <property type="molecule type" value="Genomic_DNA"/>
</dbReference>
<dbReference type="Proteomes" id="UP000053902">
    <property type="component" value="Unassembled WGS sequence"/>
</dbReference>
<name>A0A078LXF1_9PSED</name>
<dbReference type="AlphaFoldDB" id="A0A078LXF1"/>
<evidence type="ECO:0000313" key="3">
    <source>
        <dbReference type="Proteomes" id="UP000053902"/>
    </source>
</evidence>
<accession>A0A078LXF1</accession>
<dbReference type="RefSeq" id="WP_074436837.1">
    <property type="nucleotide sequence ID" value="NZ_CCSF01000001.1"/>
</dbReference>
<feature type="region of interest" description="Disordered" evidence="1">
    <location>
        <begin position="41"/>
        <end position="76"/>
    </location>
</feature>
<dbReference type="OrthoDB" id="6960943at2"/>
<evidence type="ECO:0000256" key="1">
    <source>
        <dbReference type="SAM" id="MobiDB-lite"/>
    </source>
</evidence>
<proteinExistence type="predicted"/>
<keyword evidence="3" id="KW-1185">Reference proteome</keyword>
<feature type="compositionally biased region" description="Basic and acidic residues" evidence="1">
    <location>
        <begin position="41"/>
        <end position="61"/>
    </location>
</feature>
<protein>
    <submittedName>
        <fullName evidence="2">Uncharacterized protein</fullName>
    </submittedName>
</protein>
<dbReference type="HOGENOM" id="CLU_2651760_0_0_6"/>